<dbReference type="Pfam" id="PF01832">
    <property type="entry name" value="Glucosaminidase"/>
    <property type="match status" value="1"/>
</dbReference>
<name>A0ABX0JA17_9BACL</name>
<feature type="domain" description="Mannosyl-glycoprotein endo-beta-N-acetylglucosamidase-like" evidence="2">
    <location>
        <begin position="293"/>
        <end position="398"/>
    </location>
</feature>
<protein>
    <recommendedName>
        <fullName evidence="2">Mannosyl-glycoprotein endo-beta-N-acetylglucosamidase-like domain-containing protein</fullName>
    </recommendedName>
</protein>
<keyword evidence="4" id="KW-1185">Reference proteome</keyword>
<dbReference type="RefSeq" id="WP_166150207.1">
    <property type="nucleotide sequence ID" value="NZ_JAAOIW010000004.1"/>
</dbReference>
<evidence type="ECO:0000259" key="2">
    <source>
        <dbReference type="Pfam" id="PF01832"/>
    </source>
</evidence>
<dbReference type="EMBL" id="JAAOIW010000004">
    <property type="protein sequence ID" value="NHN30821.1"/>
    <property type="molecule type" value="Genomic_DNA"/>
</dbReference>
<comment type="caution">
    <text evidence="3">The sequence shown here is derived from an EMBL/GenBank/DDBJ whole genome shotgun (WGS) entry which is preliminary data.</text>
</comment>
<dbReference type="Proteomes" id="UP001165962">
    <property type="component" value="Unassembled WGS sequence"/>
</dbReference>
<reference evidence="3" key="1">
    <citation type="submission" date="2020-03" db="EMBL/GenBank/DDBJ databases">
        <title>Draft sequencing of Paenibacilllus sp. S3N08.</title>
        <authorList>
            <person name="Kim D.-U."/>
        </authorList>
    </citation>
    <scope>NUCLEOTIDE SEQUENCE</scope>
    <source>
        <strain evidence="3">S3N08</strain>
    </source>
</reference>
<evidence type="ECO:0000256" key="1">
    <source>
        <dbReference type="SAM" id="MobiDB-lite"/>
    </source>
</evidence>
<dbReference type="Gene3D" id="1.10.530.10">
    <property type="match status" value="1"/>
</dbReference>
<dbReference type="InterPro" id="IPR002901">
    <property type="entry name" value="MGlyc_endo_b_GlcNAc-like_dom"/>
</dbReference>
<evidence type="ECO:0000313" key="4">
    <source>
        <dbReference type="Proteomes" id="UP001165962"/>
    </source>
</evidence>
<feature type="region of interest" description="Disordered" evidence="1">
    <location>
        <begin position="192"/>
        <end position="211"/>
    </location>
</feature>
<feature type="region of interest" description="Disordered" evidence="1">
    <location>
        <begin position="240"/>
        <end position="260"/>
    </location>
</feature>
<dbReference type="Gene3D" id="2.30.30.40">
    <property type="entry name" value="SH3 Domains"/>
    <property type="match status" value="1"/>
</dbReference>
<evidence type="ECO:0000313" key="3">
    <source>
        <dbReference type="EMBL" id="NHN30821.1"/>
    </source>
</evidence>
<accession>A0ABX0JA17</accession>
<organism evidence="3 4">
    <name type="scientific">Paenibacillus agricola</name>
    <dbReference type="NCBI Taxonomy" id="2716264"/>
    <lineage>
        <taxon>Bacteria</taxon>
        <taxon>Bacillati</taxon>
        <taxon>Bacillota</taxon>
        <taxon>Bacilli</taxon>
        <taxon>Bacillales</taxon>
        <taxon>Paenibacillaceae</taxon>
        <taxon>Paenibacillus</taxon>
    </lineage>
</organism>
<sequence length="403" mass="43914">MRSMLKWKLNAFLLSVTVIFTMGMGINVDDSNNHPSYIFSHQSPTLTPSTLTIATESSIPATQLTPSVPPTSNTVPSEPIIVNGLPSLVQAPTADLNRAFEVNRQPELNMAEINVMQQNGKPLAPAVAQYEVTAYLLNVRAYADAATEIIEVVQRGSVLEVVEVSDNGWLKLKLAGYVSAKYAKLLSGPSGAREAGELVEPSTTEDSMKESARVKVLSVQHPAEEITATKAWEIAVNGTGEMSAEPEEDGSGDSAKAPIKPTSMVNSTSSLTEEHIAQIFEGTALSGYELEKAILEVEQEYGINAYFTIAVMKLESGHGKSLIARNKNNMFGLNAIDNDAYNKAFSFETKGDSVQKFGQLISEHYVDKGYTSIEKVARKYCQANPQWPILVKQIMESDYKKLL</sequence>
<gene>
    <name evidence="3" type="ORF">G9U52_13355</name>
</gene>
<proteinExistence type="predicted"/>